<dbReference type="SUPFAM" id="SSF52343">
    <property type="entry name" value="Ferredoxin reductase-like, C-terminal NADP-linked domain"/>
    <property type="match status" value="1"/>
</dbReference>
<dbReference type="OrthoDB" id="167398at2759"/>
<evidence type="ECO:0000256" key="13">
    <source>
        <dbReference type="SAM" id="Phobius"/>
    </source>
</evidence>
<dbReference type="SFLD" id="SFLDG01168">
    <property type="entry name" value="Ferric_reductase_subgroup_(FRE"/>
    <property type="match status" value="1"/>
</dbReference>
<dbReference type="Pfam" id="PF05684">
    <property type="entry name" value="DUF819"/>
    <property type="match status" value="1"/>
</dbReference>
<reference evidence="15 16" key="1">
    <citation type="submission" date="2017-09" db="EMBL/GenBank/DDBJ databases">
        <title>WGS assembly of Aquilegia coerulea Goldsmith.</title>
        <authorList>
            <person name="Hodges S."/>
            <person name="Kramer E."/>
            <person name="Nordborg M."/>
            <person name="Tomkins J."/>
            <person name="Borevitz J."/>
            <person name="Derieg N."/>
            <person name="Yan J."/>
            <person name="Mihaltcheva S."/>
            <person name="Hayes R.D."/>
            <person name="Rokhsar D."/>
        </authorList>
    </citation>
    <scope>NUCLEOTIDE SEQUENCE [LARGE SCALE GENOMIC DNA]</scope>
    <source>
        <strain evidence="16">cv. Goldsmith</strain>
    </source>
</reference>
<dbReference type="EC" id="1.16.1.7" evidence="12"/>
<evidence type="ECO:0000256" key="7">
    <source>
        <dbReference type="ARBA" id="ARBA00023002"/>
    </source>
</evidence>
<evidence type="ECO:0000313" key="16">
    <source>
        <dbReference type="Proteomes" id="UP000230069"/>
    </source>
</evidence>
<dbReference type="EMBL" id="KZ305030">
    <property type="protein sequence ID" value="PIA49250.1"/>
    <property type="molecule type" value="Genomic_DNA"/>
</dbReference>
<dbReference type="InterPro" id="IPR013121">
    <property type="entry name" value="Fe_red_NAD-bd_6"/>
</dbReference>
<keyword evidence="6 13" id="KW-1133">Transmembrane helix</keyword>
<accession>A0A2G5E0G8</accession>
<evidence type="ECO:0000256" key="1">
    <source>
        <dbReference type="ARBA" id="ARBA00004141"/>
    </source>
</evidence>
<feature type="transmembrane region" description="Helical" evidence="13">
    <location>
        <begin position="548"/>
        <end position="573"/>
    </location>
</feature>
<feature type="transmembrane region" description="Helical" evidence="13">
    <location>
        <begin position="266"/>
        <end position="287"/>
    </location>
</feature>
<dbReference type="InterPro" id="IPR017927">
    <property type="entry name" value="FAD-bd_FR_type"/>
</dbReference>
<evidence type="ECO:0000313" key="15">
    <source>
        <dbReference type="EMBL" id="PIA49250.1"/>
    </source>
</evidence>
<dbReference type="Proteomes" id="UP000230069">
    <property type="component" value="Unassembled WGS sequence"/>
</dbReference>
<feature type="transmembrane region" description="Helical" evidence="13">
    <location>
        <begin position="675"/>
        <end position="695"/>
    </location>
</feature>
<evidence type="ECO:0000256" key="6">
    <source>
        <dbReference type="ARBA" id="ARBA00022989"/>
    </source>
</evidence>
<name>A0A2G5E0G8_AQUCA</name>
<keyword evidence="7" id="KW-0560">Oxidoreductase</keyword>
<feature type="transmembrane region" description="Helical" evidence="13">
    <location>
        <begin position="632"/>
        <end position="654"/>
    </location>
</feature>
<dbReference type="InterPro" id="IPR013112">
    <property type="entry name" value="FAD-bd_8"/>
</dbReference>
<feature type="transmembrane region" description="Helical" evidence="13">
    <location>
        <begin position="1010"/>
        <end position="1032"/>
    </location>
</feature>
<dbReference type="FunCoup" id="A0A2G5E0G8">
    <property type="interactions" value="52"/>
</dbReference>
<dbReference type="Pfam" id="PF01794">
    <property type="entry name" value="Ferric_reduct"/>
    <property type="match status" value="1"/>
</dbReference>
<feature type="transmembrane region" description="Helical" evidence="13">
    <location>
        <begin position="707"/>
        <end position="736"/>
    </location>
</feature>
<dbReference type="FunFam" id="3.40.50.80:FF:000039">
    <property type="entry name" value="Ferric reduction oxidase 3"/>
    <property type="match status" value="1"/>
</dbReference>
<evidence type="ECO:0000256" key="8">
    <source>
        <dbReference type="ARBA" id="ARBA00023004"/>
    </source>
</evidence>
<proteinExistence type="inferred from homology"/>
<feature type="transmembrane region" description="Helical" evidence="13">
    <location>
        <begin position="594"/>
        <end position="612"/>
    </location>
</feature>
<keyword evidence="9" id="KW-0406">Ion transport</keyword>
<dbReference type="GO" id="GO:0140618">
    <property type="term" value="F:ferric-chelate reductase (NADH) activity"/>
    <property type="evidence" value="ECO:0007669"/>
    <property type="project" value="UniProtKB-EC"/>
</dbReference>
<evidence type="ECO:0000256" key="3">
    <source>
        <dbReference type="ARBA" id="ARBA00022448"/>
    </source>
</evidence>
<dbReference type="Gene3D" id="3.40.50.80">
    <property type="entry name" value="Nucleotide-binding domain of ferredoxin-NADP reductase (FNR) module"/>
    <property type="match status" value="1"/>
</dbReference>
<dbReference type="PANTHER" id="PTHR34289">
    <property type="entry name" value="PROTEIN, PUTATIVE (DUF819)-RELATED"/>
    <property type="match status" value="1"/>
</dbReference>
<evidence type="ECO:0000256" key="2">
    <source>
        <dbReference type="ARBA" id="ARBA00006278"/>
    </source>
</evidence>
<feature type="transmembrane region" description="Helical" evidence="13">
    <location>
        <begin position="299"/>
        <end position="318"/>
    </location>
</feature>
<dbReference type="AlphaFoldDB" id="A0A2G5E0G8"/>
<comment type="similarity">
    <text evidence="2">Belongs to the ferric reductase (FRE) family.</text>
</comment>
<feature type="transmembrane region" description="Helical" evidence="13">
    <location>
        <begin position="324"/>
        <end position="341"/>
    </location>
</feature>
<feature type="transmembrane region" description="Helical" evidence="13">
    <location>
        <begin position="96"/>
        <end position="115"/>
    </location>
</feature>
<evidence type="ECO:0000256" key="10">
    <source>
        <dbReference type="ARBA" id="ARBA00023136"/>
    </source>
</evidence>
<evidence type="ECO:0000256" key="9">
    <source>
        <dbReference type="ARBA" id="ARBA00023065"/>
    </source>
</evidence>
<dbReference type="InterPro" id="IPR013130">
    <property type="entry name" value="Fe3_Rdtase_TM_dom"/>
</dbReference>
<keyword evidence="8" id="KW-0408">Iron</keyword>
<evidence type="ECO:0000256" key="4">
    <source>
        <dbReference type="ARBA" id="ARBA00022692"/>
    </source>
</evidence>
<dbReference type="GO" id="GO:0046872">
    <property type="term" value="F:metal ion binding"/>
    <property type="evidence" value="ECO:0007669"/>
    <property type="project" value="UniProtKB-KW"/>
</dbReference>
<evidence type="ECO:0000256" key="12">
    <source>
        <dbReference type="ARBA" id="ARBA00066905"/>
    </source>
</evidence>
<feature type="transmembrane region" description="Helical" evidence="13">
    <location>
        <begin position="408"/>
        <end position="431"/>
    </location>
</feature>
<feature type="transmembrane region" description="Helical" evidence="13">
    <location>
        <begin position="479"/>
        <end position="508"/>
    </location>
</feature>
<organism evidence="15 16">
    <name type="scientific">Aquilegia coerulea</name>
    <name type="common">Rocky mountain columbine</name>
    <dbReference type="NCBI Taxonomy" id="218851"/>
    <lineage>
        <taxon>Eukaryota</taxon>
        <taxon>Viridiplantae</taxon>
        <taxon>Streptophyta</taxon>
        <taxon>Embryophyta</taxon>
        <taxon>Tracheophyta</taxon>
        <taxon>Spermatophyta</taxon>
        <taxon>Magnoliopsida</taxon>
        <taxon>Ranunculales</taxon>
        <taxon>Ranunculaceae</taxon>
        <taxon>Thalictroideae</taxon>
        <taxon>Aquilegia</taxon>
    </lineage>
</organism>
<feature type="domain" description="FAD-binding FR-type" evidence="14">
    <location>
        <begin position="746"/>
        <end position="851"/>
    </location>
</feature>
<evidence type="ECO:0000256" key="11">
    <source>
        <dbReference type="ARBA" id="ARBA00050970"/>
    </source>
</evidence>
<dbReference type="CDD" id="cd06186">
    <property type="entry name" value="NOX_Duox_like_FAD_NADP"/>
    <property type="match status" value="1"/>
</dbReference>
<dbReference type="PROSITE" id="PS51384">
    <property type="entry name" value="FAD_FR"/>
    <property type="match status" value="1"/>
</dbReference>
<keyword evidence="3" id="KW-0813">Transport</keyword>
<gene>
    <name evidence="15" type="ORF">AQUCO_01300240v1</name>
</gene>
<comment type="catalytic activity">
    <reaction evidence="11">
        <text>2 a Fe(II)-siderophore + NAD(+) + H(+) = 2 a Fe(III)-siderophore + NADH</text>
        <dbReference type="Rhea" id="RHEA:15061"/>
        <dbReference type="Rhea" id="RHEA-COMP:11342"/>
        <dbReference type="Rhea" id="RHEA-COMP:11344"/>
        <dbReference type="ChEBI" id="CHEBI:15378"/>
        <dbReference type="ChEBI" id="CHEBI:29033"/>
        <dbReference type="ChEBI" id="CHEBI:29034"/>
        <dbReference type="ChEBI" id="CHEBI:57540"/>
        <dbReference type="ChEBI" id="CHEBI:57945"/>
        <dbReference type="EC" id="1.16.1.7"/>
    </reaction>
</comment>
<feature type="transmembrane region" description="Helical" evidence="13">
    <location>
        <begin position="968"/>
        <end position="990"/>
    </location>
</feature>
<evidence type="ECO:0000256" key="5">
    <source>
        <dbReference type="ARBA" id="ARBA00022723"/>
    </source>
</evidence>
<dbReference type="InParanoid" id="A0A2G5E0G8"/>
<keyword evidence="4 13" id="KW-0812">Transmembrane</keyword>
<sequence>MAILLSTPHTINRFLLHEESTLSSRLHLLPRVSTPTFPKLPLLKTKTPSINRSFKTKAQLNFPLISPQDHWGTWTALFATGAFGIWSDNTKIGSTLSGALVSTLVGLAASNLGIISCEAPAYSIVMEYLLPIAVPLLLFRADLRRVIKSTGTLLLAFLLGSVATTVGTVVAYLIVPMRSLGHDSWKIAAALMARHIGGAVNYVAVAEALGVSPSVLAAGLAADNVICAVYFTSLFALASNIPPEAVISSDDDPVDMDSKSGNKTPVLQTATALAVSLGICKVATYLTKRFGVQGGNLPFVTAIVVVLATIFPVQFGYLAPAGEAMALILMQIFFAVVGANGSIRNVINTAPSIFMFALIQMVIHLVVILGVGKLFRFDQKLLLIASNANVGGPTTACGMATAKGWKSLIVPGILAGIFGIAIATFLGIGFGATVLKFIGTVKLLFLVVFLGVILIWIMTPTKTHRQKWRPKIQAKANTIYFGTQGAAILEYTFPVLFMAVLGCIYLHLGKKRDDNQIESSKEEKNVLSPWKRPAVVKGPLGVVSWIELAFFTMFLALLIWSFGTYIQIGFAQITPQTAAKSGEKIWEMKLESSALRLGLVGNIVLAFLFFPVARGSSILPLFGLTSESSIKYHIWLGHITMTLFTAHGLCYIVYWAATHQLSEMVMWEKTGVSNIAGELALLAGLAMWATTFPQIRRKFFELFFYTHYLYIVFVVFFVFHVGIGYACIMLPNLYLFMIDRYLRFLQSRQNVRLLSSRLLPCETVELNFSKSPELEYSTTSILFINVPSISKLQWHPFTITSNSNLEPEKLSIVIKKEGSWSQKLYQILSAPSTVDRLNVAVEGPYGPNSATHYLRHDTLVMVSGGSGITPFFSIVREIIFLSTAMNRKTPKIILVSVFKNSADLTMLDLLLPITGTPSDISRVQLQIEAYVTREKQPNMDNNKNLIRTIWFKPNSSDQSVSAILGRNYWLWLGAIISCSFIIYLILMGIITRYYIYPIDHNTNKIFASCSRAAICMLLICISIAMTASAVVFKNKNRNAMEAKQIKNMDAPTPMTSPGSWFHNADRELESLPQQSLVQATNVHYGSRPDLKKILFECEGSSIGAFVAGPKQMRHDVATICASGLANNLHFESISFSW</sequence>
<feature type="transmembrane region" description="Helical" evidence="13">
    <location>
        <begin position="437"/>
        <end position="458"/>
    </location>
</feature>
<feature type="transmembrane region" description="Helical" evidence="13">
    <location>
        <begin position="153"/>
        <end position="175"/>
    </location>
</feature>
<dbReference type="Pfam" id="PF08030">
    <property type="entry name" value="NAD_binding_6"/>
    <property type="match status" value="1"/>
</dbReference>
<dbReference type="Pfam" id="PF08022">
    <property type="entry name" value="FAD_binding_8"/>
    <property type="match status" value="1"/>
</dbReference>
<evidence type="ECO:0000259" key="14">
    <source>
        <dbReference type="PROSITE" id="PS51384"/>
    </source>
</evidence>
<keyword evidence="5" id="KW-0479">Metal-binding</keyword>
<dbReference type="SFLD" id="SFLDS00052">
    <property type="entry name" value="Ferric_Reductase_Domain"/>
    <property type="match status" value="1"/>
</dbReference>
<dbReference type="InterPro" id="IPR008537">
    <property type="entry name" value="DUF819"/>
</dbReference>
<dbReference type="PANTHER" id="PTHR34289:SF3">
    <property type="entry name" value="PROTEIN, PUTATIVE (DUF819)-RELATED"/>
    <property type="match status" value="1"/>
</dbReference>
<keyword evidence="16" id="KW-1185">Reference proteome</keyword>
<feature type="transmembrane region" description="Helical" evidence="13">
    <location>
        <begin position="121"/>
        <end position="141"/>
    </location>
</feature>
<protein>
    <recommendedName>
        <fullName evidence="12">ferric-chelate reductase (NADH)</fullName>
        <ecNumber evidence="12">1.16.1.7</ecNumber>
    </recommendedName>
</protein>
<keyword evidence="10 13" id="KW-0472">Membrane</keyword>
<dbReference type="InterPro" id="IPR039261">
    <property type="entry name" value="FNR_nucleotide-bd"/>
</dbReference>
<feature type="transmembrane region" description="Helical" evidence="13">
    <location>
        <begin position="353"/>
        <end position="375"/>
    </location>
</feature>
<dbReference type="GO" id="GO:0006811">
    <property type="term" value="P:monoatomic ion transport"/>
    <property type="evidence" value="ECO:0007669"/>
    <property type="project" value="UniProtKB-KW"/>
</dbReference>
<comment type="subcellular location">
    <subcellularLocation>
        <location evidence="1">Membrane</location>
        <topology evidence="1">Multi-pass membrane protein</topology>
    </subcellularLocation>
</comment>
<dbReference type="GO" id="GO:0016020">
    <property type="term" value="C:membrane"/>
    <property type="evidence" value="ECO:0007669"/>
    <property type="project" value="UniProtKB-SubCell"/>
</dbReference>